<gene>
    <name evidence="1" type="ORF">SAMN05216466_106388</name>
</gene>
<dbReference type="AlphaFoldDB" id="A0A1G7YZY6"/>
<dbReference type="EMBL" id="FNCJ01000006">
    <property type="protein sequence ID" value="SDH02061.1"/>
    <property type="molecule type" value="Genomic_DNA"/>
</dbReference>
<name>A0A1G7YZY6_9BURK</name>
<evidence type="ECO:0000313" key="1">
    <source>
        <dbReference type="EMBL" id="SDH02061.1"/>
    </source>
</evidence>
<organism evidence="1 2">
    <name type="scientific">Paraburkholderia phenazinium</name>
    <dbReference type="NCBI Taxonomy" id="60549"/>
    <lineage>
        <taxon>Bacteria</taxon>
        <taxon>Pseudomonadati</taxon>
        <taxon>Pseudomonadota</taxon>
        <taxon>Betaproteobacteria</taxon>
        <taxon>Burkholderiales</taxon>
        <taxon>Burkholderiaceae</taxon>
        <taxon>Paraburkholderia</taxon>
    </lineage>
</organism>
<dbReference type="Proteomes" id="UP000199706">
    <property type="component" value="Unassembled WGS sequence"/>
</dbReference>
<reference evidence="1 2" key="1">
    <citation type="submission" date="2016-10" db="EMBL/GenBank/DDBJ databases">
        <authorList>
            <person name="de Groot N.N."/>
        </authorList>
    </citation>
    <scope>NUCLEOTIDE SEQUENCE [LARGE SCALE GENOMIC DNA]</scope>
    <source>
        <strain evidence="1 2">LMG 2247</strain>
    </source>
</reference>
<proteinExistence type="predicted"/>
<accession>A0A1G7YZY6</accession>
<sequence>MARYSDLVNRHNLKGKPEEKHPQRPGIVCLDWRANRVTLLARCDAHSAASKQLYEVCDRLQRITDEDLGALGGTLHSDLFYNMATTICGDDELLLKSNCLASAQSFKDSTDHQRVRNRDLLQGLLTTLVYEVYTHGEVEFIQPLYREWFEQHMGVPRDKTRFVVAWVTVYVGGTERNHLRECATLLANHVAYQSN</sequence>
<protein>
    <submittedName>
        <fullName evidence="1">Uncharacterized protein</fullName>
    </submittedName>
</protein>
<evidence type="ECO:0000313" key="2">
    <source>
        <dbReference type="Proteomes" id="UP000199706"/>
    </source>
</evidence>